<feature type="compositionally biased region" description="Basic and acidic residues" evidence="1">
    <location>
        <begin position="1"/>
        <end position="16"/>
    </location>
</feature>
<name>A0AAV4TW89_CAEEX</name>
<evidence type="ECO:0000256" key="1">
    <source>
        <dbReference type="SAM" id="MobiDB-lite"/>
    </source>
</evidence>
<dbReference type="EMBL" id="BPLR01011850">
    <property type="protein sequence ID" value="GIY49537.1"/>
    <property type="molecule type" value="Genomic_DNA"/>
</dbReference>
<comment type="caution">
    <text evidence="2">The sequence shown here is derived from an EMBL/GenBank/DDBJ whole genome shotgun (WGS) entry which is preliminary data.</text>
</comment>
<feature type="region of interest" description="Disordered" evidence="1">
    <location>
        <begin position="1"/>
        <end position="67"/>
    </location>
</feature>
<proteinExistence type="predicted"/>
<reference evidence="2 3" key="1">
    <citation type="submission" date="2021-06" db="EMBL/GenBank/DDBJ databases">
        <title>Caerostris extrusa draft genome.</title>
        <authorList>
            <person name="Kono N."/>
            <person name="Arakawa K."/>
        </authorList>
    </citation>
    <scope>NUCLEOTIDE SEQUENCE [LARGE SCALE GENOMIC DNA]</scope>
</reference>
<evidence type="ECO:0000313" key="2">
    <source>
        <dbReference type="EMBL" id="GIY49537.1"/>
    </source>
</evidence>
<sequence length="117" mass="13175">MEPHHNRHARLEKQEEFEVEEEKQLILFEADDDSSPSGKASNPDFSSDTMDRLTENKPERRKTSSRVKLLVRSHAVHDDASPPPDLETVITNTNMLSVTTASFATLTQSKGATNKIR</sequence>
<protein>
    <submittedName>
        <fullName evidence="2">Uncharacterized protein</fullName>
    </submittedName>
</protein>
<keyword evidence="3" id="KW-1185">Reference proteome</keyword>
<evidence type="ECO:0000313" key="3">
    <source>
        <dbReference type="Proteomes" id="UP001054945"/>
    </source>
</evidence>
<feature type="compositionally biased region" description="Polar residues" evidence="1">
    <location>
        <begin position="35"/>
        <end position="48"/>
    </location>
</feature>
<gene>
    <name evidence="2" type="primary">AVEN_165261_1</name>
    <name evidence="2" type="ORF">CEXT_352611</name>
</gene>
<dbReference type="Proteomes" id="UP001054945">
    <property type="component" value="Unassembled WGS sequence"/>
</dbReference>
<feature type="compositionally biased region" description="Basic and acidic residues" evidence="1">
    <location>
        <begin position="49"/>
        <end position="62"/>
    </location>
</feature>
<organism evidence="2 3">
    <name type="scientific">Caerostris extrusa</name>
    <name type="common">Bark spider</name>
    <name type="synonym">Caerostris bankana</name>
    <dbReference type="NCBI Taxonomy" id="172846"/>
    <lineage>
        <taxon>Eukaryota</taxon>
        <taxon>Metazoa</taxon>
        <taxon>Ecdysozoa</taxon>
        <taxon>Arthropoda</taxon>
        <taxon>Chelicerata</taxon>
        <taxon>Arachnida</taxon>
        <taxon>Araneae</taxon>
        <taxon>Araneomorphae</taxon>
        <taxon>Entelegynae</taxon>
        <taxon>Araneoidea</taxon>
        <taxon>Araneidae</taxon>
        <taxon>Caerostris</taxon>
    </lineage>
</organism>
<dbReference type="AlphaFoldDB" id="A0AAV4TW89"/>
<accession>A0AAV4TW89</accession>